<evidence type="ECO:0000256" key="4">
    <source>
        <dbReference type="ARBA" id="ARBA00023180"/>
    </source>
</evidence>
<evidence type="ECO:0000313" key="5">
    <source>
        <dbReference type="EMBL" id="EXC25090.1"/>
    </source>
</evidence>
<reference evidence="6" key="1">
    <citation type="submission" date="2013-01" db="EMBL/GenBank/DDBJ databases">
        <title>Draft Genome Sequence of a Mulberry Tree, Morus notabilis C.K. Schneid.</title>
        <authorList>
            <person name="He N."/>
            <person name="Zhao S."/>
        </authorList>
    </citation>
    <scope>NUCLEOTIDE SEQUENCE</scope>
</reference>
<name>W9S455_9ROSA</name>
<dbReference type="PANTHER" id="PTHR22835:SF219">
    <property type="entry name" value="GDSL-LIKE LIPASE_ACYLHYDROLASE"/>
    <property type="match status" value="1"/>
</dbReference>
<keyword evidence="4" id="KW-0325">Glycoprotein</keyword>
<dbReference type="InterPro" id="IPR035669">
    <property type="entry name" value="SGNH_plant_lipase-like"/>
</dbReference>
<dbReference type="EMBL" id="KE346045">
    <property type="protein sequence ID" value="EXC25090.1"/>
    <property type="molecule type" value="Genomic_DNA"/>
</dbReference>
<accession>W9S455</accession>
<dbReference type="STRING" id="981085.W9S455"/>
<gene>
    <name evidence="5" type="ORF">L484_001832</name>
</gene>
<organism evidence="5 6">
    <name type="scientific">Morus notabilis</name>
    <dbReference type="NCBI Taxonomy" id="981085"/>
    <lineage>
        <taxon>Eukaryota</taxon>
        <taxon>Viridiplantae</taxon>
        <taxon>Streptophyta</taxon>
        <taxon>Embryophyta</taxon>
        <taxon>Tracheophyta</taxon>
        <taxon>Spermatophyta</taxon>
        <taxon>Magnoliopsida</taxon>
        <taxon>eudicotyledons</taxon>
        <taxon>Gunneridae</taxon>
        <taxon>Pentapetalae</taxon>
        <taxon>rosids</taxon>
        <taxon>fabids</taxon>
        <taxon>Rosales</taxon>
        <taxon>Moraceae</taxon>
        <taxon>Moreae</taxon>
        <taxon>Morus</taxon>
    </lineage>
</organism>
<evidence type="ECO:0000256" key="2">
    <source>
        <dbReference type="ARBA" id="ARBA00022729"/>
    </source>
</evidence>
<dbReference type="Proteomes" id="UP000030645">
    <property type="component" value="Unassembled WGS sequence"/>
</dbReference>
<evidence type="ECO:0000313" key="6">
    <source>
        <dbReference type="Proteomes" id="UP000030645"/>
    </source>
</evidence>
<evidence type="ECO:0000256" key="1">
    <source>
        <dbReference type="ARBA" id="ARBA00008668"/>
    </source>
</evidence>
<dbReference type="eggNOG" id="ENOG502QRBK">
    <property type="taxonomic scope" value="Eukaryota"/>
</dbReference>
<comment type="similarity">
    <text evidence="1">Belongs to the 'GDSL' lipolytic enzyme family.</text>
</comment>
<dbReference type="GO" id="GO:0016788">
    <property type="term" value="F:hydrolase activity, acting on ester bonds"/>
    <property type="evidence" value="ECO:0007669"/>
    <property type="project" value="InterPro"/>
</dbReference>
<sequence>MEFWRQFLGIFGGADSASPTCSFPALYNFGDSNSDTGGISAAFEPIQAPYGEAFFHKPSGRDSDGRLIIDFIAERLGLPYLSAYLNSLGTSYKHGANFATGGSTIRRQNETIFENGISPFSLDMQIAQFNQFKARTRDLYQQAKTSYEKSRLPNQEDFAKALYTFDIGQNDLSVGFRRLSSDQLLAAIPDIVNQLAKAVQNIYQQGGRSFWIHNTSPIGCMPVNFFYNLNPPPSYVDQYGCVKTQNDMAVEFNRQLKDRVIKLKSELPEAAITYVDVYAAKIRMIGNAKAEDVYGYLVRGIRRDREWLGEGFKILHMTTILIFPKLEGLEERIHPKHKKGFSDPLKVCCGYHVKYDHVWCGTKALVNGSAVFGASCENPATSISWDGVHYTQAANQWVANHILNGSLSDPPTPITQACHRH</sequence>
<evidence type="ECO:0000256" key="3">
    <source>
        <dbReference type="ARBA" id="ARBA00022801"/>
    </source>
</evidence>
<dbReference type="InterPro" id="IPR001087">
    <property type="entry name" value="GDSL"/>
</dbReference>
<dbReference type="CDD" id="cd01837">
    <property type="entry name" value="SGNH_plant_lipase_like"/>
    <property type="match status" value="1"/>
</dbReference>
<keyword evidence="2" id="KW-0732">Signal</keyword>
<keyword evidence="3" id="KW-0378">Hydrolase</keyword>
<dbReference type="AlphaFoldDB" id="W9S455"/>
<protein>
    <submittedName>
        <fullName evidence="5">GDSL esterase/lipase</fullName>
    </submittedName>
</protein>
<keyword evidence="6" id="KW-1185">Reference proteome</keyword>
<dbReference type="InterPro" id="IPR036514">
    <property type="entry name" value="SGNH_hydro_sf"/>
</dbReference>
<dbReference type="Pfam" id="PF00657">
    <property type="entry name" value="Lipase_GDSL"/>
    <property type="match status" value="1"/>
</dbReference>
<proteinExistence type="inferred from homology"/>
<dbReference type="Gene3D" id="3.40.50.1110">
    <property type="entry name" value="SGNH hydrolase"/>
    <property type="match status" value="1"/>
</dbReference>
<dbReference type="PANTHER" id="PTHR22835">
    <property type="entry name" value="ZINC FINGER FYVE DOMAIN CONTAINING PROTEIN"/>
    <property type="match status" value="1"/>
</dbReference>